<comment type="subcellular location">
    <subcellularLocation>
        <location evidence="1 6">Cell membrane</location>
        <topology evidence="1 6">Peripheral membrane protein</topology>
    </subcellularLocation>
    <subcellularLocation>
        <location evidence="6">Golgi apparatus membrane</location>
        <topology evidence="6">Peripheral membrane protein</topology>
    </subcellularLocation>
    <subcellularLocation>
        <location evidence="6">Membrane</location>
        <location evidence="6">Caveola</location>
        <topology evidence="6">Peripheral membrane protein</topology>
    </subcellularLocation>
</comment>
<feature type="compositionally biased region" description="Basic and acidic residues" evidence="7">
    <location>
        <begin position="1"/>
        <end position="10"/>
    </location>
</feature>
<dbReference type="InterPro" id="IPR001612">
    <property type="entry name" value="Caveolin"/>
</dbReference>
<dbReference type="GO" id="GO:0070836">
    <property type="term" value="P:caveola assembly"/>
    <property type="evidence" value="ECO:0007669"/>
    <property type="project" value="InterPro"/>
</dbReference>
<evidence type="ECO:0000256" key="2">
    <source>
        <dbReference type="ARBA" id="ARBA00010988"/>
    </source>
</evidence>
<evidence type="ECO:0000313" key="8">
    <source>
        <dbReference type="EMBL" id="KFM63509.1"/>
    </source>
</evidence>
<keyword evidence="9" id="KW-1185">Reference proteome</keyword>
<dbReference type="OMA" id="EHINDHI"/>
<keyword evidence="3 6" id="KW-1003">Cell membrane</keyword>
<organism evidence="8 9">
    <name type="scientific">Stegodyphus mimosarum</name>
    <name type="common">African social velvet spider</name>
    <dbReference type="NCBI Taxonomy" id="407821"/>
    <lineage>
        <taxon>Eukaryota</taxon>
        <taxon>Metazoa</taxon>
        <taxon>Ecdysozoa</taxon>
        <taxon>Arthropoda</taxon>
        <taxon>Chelicerata</taxon>
        <taxon>Arachnida</taxon>
        <taxon>Araneae</taxon>
        <taxon>Araneomorphae</taxon>
        <taxon>Entelegynae</taxon>
        <taxon>Eresoidea</taxon>
        <taxon>Eresidae</taxon>
        <taxon>Stegodyphus</taxon>
    </lineage>
</organism>
<dbReference type="GO" id="GO:0000139">
    <property type="term" value="C:Golgi membrane"/>
    <property type="evidence" value="ECO:0007669"/>
    <property type="project" value="UniProtKB-SubCell"/>
</dbReference>
<feature type="non-terminal residue" evidence="8">
    <location>
        <position position="214"/>
    </location>
</feature>
<accession>A0A087TEH0</accession>
<feature type="compositionally biased region" description="Basic and acidic residues" evidence="7">
    <location>
        <begin position="36"/>
        <end position="45"/>
    </location>
</feature>
<evidence type="ECO:0000256" key="5">
    <source>
        <dbReference type="ARBA" id="ARBA00023136"/>
    </source>
</evidence>
<name>A0A087TEH0_STEMI</name>
<dbReference type="GO" id="GO:0060090">
    <property type="term" value="F:molecular adaptor activity"/>
    <property type="evidence" value="ECO:0007669"/>
    <property type="project" value="TreeGrafter"/>
</dbReference>
<protein>
    <recommendedName>
        <fullName evidence="6">Caveolin</fullName>
    </recommendedName>
</protein>
<dbReference type="Proteomes" id="UP000054359">
    <property type="component" value="Unassembled WGS sequence"/>
</dbReference>
<comment type="similarity">
    <text evidence="2 6">Belongs to the caveolin family.</text>
</comment>
<dbReference type="Pfam" id="PF01146">
    <property type="entry name" value="Caveolin"/>
    <property type="match status" value="1"/>
</dbReference>
<evidence type="ECO:0000256" key="1">
    <source>
        <dbReference type="ARBA" id="ARBA00004202"/>
    </source>
</evidence>
<dbReference type="PANTHER" id="PTHR10844">
    <property type="entry name" value="CAVEOLIN"/>
    <property type="match status" value="1"/>
</dbReference>
<evidence type="ECO:0000256" key="4">
    <source>
        <dbReference type="ARBA" id="ARBA00023034"/>
    </source>
</evidence>
<comment type="function">
    <text evidence="6">May act as a scaffolding protein within caveolar membranes. Interacts directly with G-protein alpha subunits and can functionally regulate their activity.</text>
</comment>
<dbReference type="GO" id="GO:0005901">
    <property type="term" value="C:caveola"/>
    <property type="evidence" value="ECO:0007669"/>
    <property type="project" value="UniProtKB-SubCell"/>
</dbReference>
<feature type="region of interest" description="Disordered" evidence="7">
    <location>
        <begin position="1"/>
        <end position="62"/>
    </location>
</feature>
<evidence type="ECO:0000256" key="3">
    <source>
        <dbReference type="ARBA" id="ARBA00022475"/>
    </source>
</evidence>
<dbReference type="EMBL" id="KK114854">
    <property type="protein sequence ID" value="KFM63509.1"/>
    <property type="molecule type" value="Genomic_DNA"/>
</dbReference>
<evidence type="ECO:0000256" key="7">
    <source>
        <dbReference type="SAM" id="MobiDB-lite"/>
    </source>
</evidence>
<evidence type="ECO:0000313" key="9">
    <source>
        <dbReference type="Proteomes" id="UP000054359"/>
    </source>
</evidence>
<feature type="compositionally biased region" description="Polar residues" evidence="7">
    <location>
        <begin position="11"/>
        <end position="25"/>
    </location>
</feature>
<sequence>MMDTGRDKTSVKGSQTNIAESTQPLLETMGSGDGTKGAEREKIDIESSIQKGSSAKDVTEQETLNGERRRLRSLSCIDSFTINMNLLDRDSVHINDHINVIFEEVLAEPHSNQSFDQAWRFAYLLFAGTKFWVYRVLAAVFALPCGLLWGLIFSLLSIASVWFITPTMKIVDVLLHIIRRVWGGVIHAVLDPVFQSVGLLFSGRKEMPEAQESA</sequence>
<dbReference type="AlphaFoldDB" id="A0A087TEH0"/>
<keyword evidence="5 6" id="KW-0472">Membrane</keyword>
<keyword evidence="4 6" id="KW-0333">Golgi apparatus</keyword>
<dbReference type="PANTHER" id="PTHR10844:SF28">
    <property type="entry name" value="CAVEOLIN"/>
    <property type="match status" value="1"/>
</dbReference>
<gene>
    <name evidence="8" type="ORF">X975_07986</name>
</gene>
<proteinExistence type="inferred from homology"/>
<reference evidence="8 9" key="1">
    <citation type="submission" date="2013-11" db="EMBL/GenBank/DDBJ databases">
        <title>Genome sequencing of Stegodyphus mimosarum.</title>
        <authorList>
            <person name="Bechsgaard J."/>
        </authorList>
    </citation>
    <scope>NUCLEOTIDE SEQUENCE [LARGE SCALE GENOMIC DNA]</scope>
</reference>
<evidence type="ECO:0000256" key="6">
    <source>
        <dbReference type="RuleBase" id="RU000680"/>
    </source>
</evidence>
<dbReference type="OrthoDB" id="5917823at2759"/>